<dbReference type="InterPro" id="IPR050624">
    <property type="entry name" value="HTH-type_Tx_Regulator"/>
</dbReference>
<feature type="domain" description="HTH tetR-type" evidence="3">
    <location>
        <begin position="12"/>
        <end position="72"/>
    </location>
</feature>
<dbReference type="PROSITE" id="PS50977">
    <property type="entry name" value="HTH_TETR_2"/>
    <property type="match status" value="1"/>
</dbReference>
<dbReference type="STRING" id="146020.RMCB_4891"/>
<dbReference type="PANTHER" id="PTHR43479:SF11">
    <property type="entry name" value="ACREF_ENVCD OPERON REPRESSOR-RELATED"/>
    <property type="match status" value="1"/>
</dbReference>
<dbReference type="AlphaFoldDB" id="A0A117I6Z6"/>
<evidence type="ECO:0000313" key="4">
    <source>
        <dbReference type="EMBL" id="GAS90795.1"/>
    </source>
</evidence>
<dbReference type="OrthoDB" id="9785164at2"/>
<evidence type="ECO:0000256" key="1">
    <source>
        <dbReference type="ARBA" id="ARBA00023125"/>
    </source>
</evidence>
<keyword evidence="1 2" id="KW-0238">DNA-binding</keyword>
<dbReference type="EMBL" id="BCSX01000044">
    <property type="protein sequence ID" value="GAS90795.1"/>
    <property type="molecule type" value="Genomic_DNA"/>
</dbReference>
<dbReference type="PANTHER" id="PTHR43479">
    <property type="entry name" value="ACREF/ENVCD OPERON REPRESSOR-RELATED"/>
    <property type="match status" value="1"/>
</dbReference>
<evidence type="ECO:0000313" key="5">
    <source>
        <dbReference type="Proteomes" id="UP000069620"/>
    </source>
</evidence>
<dbReference type="InterPro" id="IPR009057">
    <property type="entry name" value="Homeodomain-like_sf"/>
</dbReference>
<dbReference type="Proteomes" id="UP000069620">
    <property type="component" value="Unassembled WGS sequence"/>
</dbReference>
<evidence type="ECO:0000256" key="2">
    <source>
        <dbReference type="PROSITE-ProRule" id="PRU00335"/>
    </source>
</evidence>
<reference evidence="5" key="1">
    <citation type="journal article" date="2016" name="Genome Announc.">
        <title>Draft Genome Sequences of Five Rapidly Growing Mycobacterium Species, M. thermoresistibile, M. fortuitum subsp. acetamidolyticum, M. canariasense, M. brisbanense, and M. novocastrense.</title>
        <authorList>
            <person name="Katahira K."/>
            <person name="Ogura Y."/>
            <person name="Gotoh Y."/>
            <person name="Hayashi T."/>
        </authorList>
    </citation>
    <scope>NUCLEOTIDE SEQUENCE [LARGE SCALE GENOMIC DNA]</scope>
    <source>
        <strain evidence="5">JCM15654</strain>
    </source>
</reference>
<feature type="DNA-binding region" description="H-T-H motif" evidence="2">
    <location>
        <begin position="35"/>
        <end position="54"/>
    </location>
</feature>
<proteinExistence type="predicted"/>
<dbReference type="InterPro" id="IPR001647">
    <property type="entry name" value="HTH_TetR"/>
</dbReference>
<organism evidence="4 5">
    <name type="scientific">Mycolicibacterium brisbanense</name>
    <dbReference type="NCBI Taxonomy" id="146020"/>
    <lineage>
        <taxon>Bacteria</taxon>
        <taxon>Bacillati</taxon>
        <taxon>Actinomycetota</taxon>
        <taxon>Actinomycetes</taxon>
        <taxon>Mycobacteriales</taxon>
        <taxon>Mycobacteriaceae</taxon>
        <taxon>Mycolicibacterium</taxon>
    </lineage>
</organism>
<comment type="caution">
    <text evidence="4">The sequence shown here is derived from an EMBL/GenBank/DDBJ whole genome shotgun (WGS) entry which is preliminary data.</text>
</comment>
<dbReference type="PRINTS" id="PR00455">
    <property type="entry name" value="HTHTETR"/>
</dbReference>
<sequence>MKRRPATSAYSADTRERILAGALQLAAITGLRKFSMEEIARQAKIGRATLYLYFKGRDALISALVQSELARYFAGIQEVVDQYEDSEDRLVHGFAQAYRLLRNHPALTTVLRVNPEVLLPYLIAEDSMALNLARGFVDSTFDHEDLPQAARAPFAEYLSRAIHSLILIPGGAVNIDAPDGPENYARTFLLPVLRSMRPALVDAQPELST</sequence>
<reference evidence="5" key="2">
    <citation type="submission" date="2016-02" db="EMBL/GenBank/DDBJ databases">
        <title>Draft genome sequence of five rapidly growing Mycobacterium species.</title>
        <authorList>
            <person name="Katahira K."/>
            <person name="Gotou Y."/>
            <person name="Iida K."/>
            <person name="Ogura Y."/>
            <person name="Hayashi T."/>
        </authorList>
    </citation>
    <scope>NUCLEOTIDE SEQUENCE [LARGE SCALE GENOMIC DNA]</scope>
    <source>
        <strain evidence="5">JCM15654</strain>
    </source>
</reference>
<keyword evidence="5" id="KW-1185">Reference proteome</keyword>
<dbReference type="SUPFAM" id="SSF46689">
    <property type="entry name" value="Homeodomain-like"/>
    <property type="match status" value="1"/>
</dbReference>
<dbReference type="Gene3D" id="1.10.357.10">
    <property type="entry name" value="Tetracycline Repressor, domain 2"/>
    <property type="match status" value="1"/>
</dbReference>
<dbReference type="RefSeq" id="WP_062830856.1">
    <property type="nucleotide sequence ID" value="NZ_BCSX01000044.1"/>
</dbReference>
<protein>
    <submittedName>
        <fullName evidence="4">Transcriptional regulator, TetR family</fullName>
    </submittedName>
</protein>
<accession>A0A117I6Z6</accession>
<name>A0A117I6Z6_9MYCO</name>
<gene>
    <name evidence="4" type="ORF">RMCB_4891</name>
</gene>
<evidence type="ECO:0000259" key="3">
    <source>
        <dbReference type="PROSITE" id="PS50977"/>
    </source>
</evidence>
<dbReference type="Pfam" id="PF00440">
    <property type="entry name" value="TetR_N"/>
    <property type="match status" value="1"/>
</dbReference>
<dbReference type="GO" id="GO:0003677">
    <property type="term" value="F:DNA binding"/>
    <property type="evidence" value="ECO:0007669"/>
    <property type="project" value="UniProtKB-UniRule"/>
</dbReference>